<evidence type="ECO:0000256" key="4">
    <source>
        <dbReference type="SAM" id="MobiDB-lite"/>
    </source>
</evidence>
<dbReference type="GO" id="GO:0031369">
    <property type="term" value="F:translation initiation factor binding"/>
    <property type="evidence" value="ECO:0007669"/>
    <property type="project" value="InterPro"/>
</dbReference>
<proteinExistence type="predicted"/>
<gene>
    <name evidence="6" type="ORF">GIB67_023613</name>
</gene>
<evidence type="ECO:0000313" key="7">
    <source>
        <dbReference type="Proteomes" id="UP000541444"/>
    </source>
</evidence>
<keyword evidence="3" id="KW-0648">Protein biosynthesis</keyword>
<organism evidence="6 7">
    <name type="scientific">Kingdonia uniflora</name>
    <dbReference type="NCBI Taxonomy" id="39325"/>
    <lineage>
        <taxon>Eukaryota</taxon>
        <taxon>Viridiplantae</taxon>
        <taxon>Streptophyta</taxon>
        <taxon>Embryophyta</taxon>
        <taxon>Tracheophyta</taxon>
        <taxon>Spermatophyta</taxon>
        <taxon>Magnoliopsida</taxon>
        <taxon>Ranunculales</taxon>
        <taxon>Circaeasteraceae</taxon>
        <taxon>Kingdonia</taxon>
    </lineage>
</organism>
<dbReference type="GO" id="GO:0003723">
    <property type="term" value="F:RNA binding"/>
    <property type="evidence" value="ECO:0007669"/>
    <property type="project" value="InterPro"/>
</dbReference>
<dbReference type="GO" id="GO:0005852">
    <property type="term" value="C:eukaryotic translation initiation factor 3 complex"/>
    <property type="evidence" value="ECO:0007669"/>
    <property type="project" value="InterPro"/>
</dbReference>
<evidence type="ECO:0000313" key="6">
    <source>
        <dbReference type="EMBL" id="KAF6137679.1"/>
    </source>
</evidence>
<accession>A0A7J7L534</accession>
<dbReference type="Proteomes" id="UP000541444">
    <property type="component" value="Unassembled WGS sequence"/>
</dbReference>
<reference evidence="6 7" key="1">
    <citation type="journal article" date="2020" name="IScience">
        <title>Genome Sequencing of the Endangered Kingdonia uniflora (Circaeasteraceae, Ranunculales) Reveals Potential Mechanisms of Evolutionary Specialization.</title>
        <authorList>
            <person name="Sun Y."/>
            <person name="Deng T."/>
            <person name="Zhang A."/>
            <person name="Moore M.J."/>
            <person name="Landis J.B."/>
            <person name="Lin N."/>
            <person name="Zhang H."/>
            <person name="Zhang X."/>
            <person name="Huang J."/>
            <person name="Zhang X."/>
            <person name="Sun H."/>
            <person name="Wang H."/>
        </authorList>
    </citation>
    <scope>NUCLEOTIDE SEQUENCE [LARGE SCALE GENOMIC DNA]</scope>
    <source>
        <strain evidence="6">TB1705</strain>
        <tissue evidence="6">Leaf</tissue>
    </source>
</reference>
<name>A0A7J7L534_9MAGN</name>
<protein>
    <recommendedName>
        <fullName evidence="5">Eukaryotic translation initiation factor 3 subunit C N-terminal domain-containing protein</fullName>
    </recommendedName>
</protein>
<dbReference type="GO" id="GO:0003743">
    <property type="term" value="F:translation initiation factor activity"/>
    <property type="evidence" value="ECO:0007669"/>
    <property type="project" value="UniProtKB-KW"/>
</dbReference>
<dbReference type="AlphaFoldDB" id="A0A7J7L534"/>
<feature type="region of interest" description="Disordered" evidence="4">
    <location>
        <begin position="231"/>
        <end position="254"/>
    </location>
</feature>
<feature type="non-terminal residue" evidence="6">
    <location>
        <position position="1"/>
    </location>
</feature>
<dbReference type="InterPro" id="IPR027516">
    <property type="entry name" value="EIF3C"/>
</dbReference>
<evidence type="ECO:0000256" key="3">
    <source>
        <dbReference type="ARBA" id="ARBA00022917"/>
    </source>
</evidence>
<evidence type="ECO:0000259" key="5">
    <source>
        <dbReference type="Pfam" id="PF05470"/>
    </source>
</evidence>
<keyword evidence="2" id="KW-0396">Initiation factor</keyword>
<keyword evidence="7" id="KW-1185">Reference proteome</keyword>
<dbReference type="OrthoDB" id="29647at2759"/>
<sequence length="674" mass="76663">AVPFKFLLFWETLITIRFYLFQHQHIYRKEERLSQRYIISFNQSLFVRKPGDDSDSSDDENNFDDEPQIEVPAINPYIAHSTSETEGSGDEKRVIRSTKDKRFIEMSATVKQIKNAKNINDWVCLEECFDKINKQLEKVNRVTESGTVPPLYLRALVMLDDSLTRASADKEAKKRMSSTNAKALNAMKQKIRNNNKLYVDLIAKFRENYNSEDEEKLEGVSNLNVNVQSVSVVSDSKPSKKKKDNAAEDSVSPADSAGVWEKKARLFEKQFTNDPSNVAWEMVDKKLKEIAAARGRKGSGRIEQVEQLTFLTKVAKTPAQKLEILFGVVSAQIDVNPGLNGHMPISVWKKCVNNMLIILDILEQYPNIAVGESVEPEENESKKGANFRGTIRVWGNLVAYLERIDAELFNSLQCIDPHTKEYVERLKDEPLFFVLAENIQNYLEKVGDFKAAAKVALRRVELVYYKPQEVYDAMKKFGKQTEGGRNSEIEGDEELQVVKDNSGLPAFVVIPELVARKPIFPKNCRELIDVLVSLIYKYGDERTKAQAHACLSELYAGGRVKELLAQGVSQSRYHEKTPEQIEGDRPIIVELLEAVHLTCAMLLEIPNMAASINDAKHRPISKTFQRLLEVSVRQTFTGPPESVWDPYHGCSHRRFNSQSVSTGQFVLSAKYRRR</sequence>
<dbReference type="EMBL" id="JACGCM010002630">
    <property type="protein sequence ID" value="KAF6137679.1"/>
    <property type="molecule type" value="Genomic_DNA"/>
</dbReference>
<dbReference type="Pfam" id="PF05470">
    <property type="entry name" value="eIF-3c_N"/>
    <property type="match status" value="1"/>
</dbReference>
<keyword evidence="1" id="KW-0963">Cytoplasm</keyword>
<dbReference type="PANTHER" id="PTHR13937:SF0">
    <property type="entry name" value="EUKARYOTIC TRANSLATION INITIATION FACTOR 3 SUBUNIT C-RELATED"/>
    <property type="match status" value="1"/>
</dbReference>
<dbReference type="PANTHER" id="PTHR13937">
    <property type="entry name" value="EUKARYOTIC TRANSLATION INITATION FACTOR 3, SUBUNIT 8 EIF3S8 -RELATED"/>
    <property type="match status" value="1"/>
</dbReference>
<comment type="caution">
    <text evidence="6">The sequence shown here is derived from an EMBL/GenBank/DDBJ whole genome shotgun (WGS) entry which is preliminary data.</text>
</comment>
<dbReference type="InterPro" id="IPR008905">
    <property type="entry name" value="EIF3C_N_dom"/>
</dbReference>
<evidence type="ECO:0000256" key="1">
    <source>
        <dbReference type="ARBA" id="ARBA00022490"/>
    </source>
</evidence>
<evidence type="ECO:0000256" key="2">
    <source>
        <dbReference type="ARBA" id="ARBA00022540"/>
    </source>
</evidence>
<feature type="domain" description="Eukaryotic translation initiation factor 3 subunit C N-terminal" evidence="5">
    <location>
        <begin position="81"/>
        <end position="547"/>
    </location>
</feature>